<keyword evidence="1" id="KW-0812">Transmembrane</keyword>
<reference evidence="3" key="1">
    <citation type="journal article" date="2015" name="Nat. Genet.">
        <title>The genome and transcriptome of the zoonotic hookworm Ancylostoma ceylanicum identify infection-specific gene families.</title>
        <authorList>
            <person name="Schwarz E.M."/>
            <person name="Hu Y."/>
            <person name="Antoshechkin I."/>
            <person name="Miller M.M."/>
            <person name="Sternberg P.W."/>
            <person name="Aroian R.V."/>
        </authorList>
    </citation>
    <scope>NUCLEOTIDE SEQUENCE</scope>
    <source>
        <strain evidence="3">HY135</strain>
    </source>
</reference>
<sequence length="201" mass="23278">MPRKCSCGKDILVEVREANRAKCICCGKRSRVIYKYHIEGYCVRAGPISGVIMLLRTLVLGFGLSVIQLAMICWVQKWYIVDMFATNTKFVRFHLNAGRLGNQLFHFITGYGIARTLGRRHYIPTLKEKDHVSNYLKQMIKVFPRLRETYVIAPAVQLVFPQLLPPRFNSVDKNMEKRPFLSTKRHLRNSCAESFLLKLEP</sequence>
<feature type="transmembrane region" description="Helical" evidence="1">
    <location>
        <begin position="53"/>
        <end position="75"/>
    </location>
</feature>
<dbReference type="EMBL" id="JARK01001580">
    <property type="protein sequence ID" value="EYB88611.1"/>
    <property type="molecule type" value="Genomic_DNA"/>
</dbReference>
<organism evidence="2 3">
    <name type="scientific">Ancylostoma ceylanicum</name>
    <dbReference type="NCBI Taxonomy" id="53326"/>
    <lineage>
        <taxon>Eukaryota</taxon>
        <taxon>Metazoa</taxon>
        <taxon>Ecdysozoa</taxon>
        <taxon>Nematoda</taxon>
        <taxon>Chromadorea</taxon>
        <taxon>Rhabditida</taxon>
        <taxon>Rhabditina</taxon>
        <taxon>Rhabditomorpha</taxon>
        <taxon>Strongyloidea</taxon>
        <taxon>Ancylostomatidae</taxon>
        <taxon>Ancylostomatinae</taxon>
        <taxon>Ancylostoma</taxon>
    </lineage>
</organism>
<protein>
    <submittedName>
        <fullName evidence="2">Uncharacterized protein</fullName>
    </submittedName>
</protein>
<dbReference type="OrthoDB" id="5815225at2759"/>
<comment type="caution">
    <text evidence="2">The sequence shown here is derived from an EMBL/GenBank/DDBJ whole genome shotgun (WGS) entry which is preliminary data.</text>
</comment>
<evidence type="ECO:0000256" key="1">
    <source>
        <dbReference type="SAM" id="Phobius"/>
    </source>
</evidence>
<accession>A0A016SE40</accession>
<keyword evidence="3" id="KW-1185">Reference proteome</keyword>
<proteinExistence type="predicted"/>
<dbReference type="Proteomes" id="UP000024635">
    <property type="component" value="Unassembled WGS sequence"/>
</dbReference>
<evidence type="ECO:0000313" key="2">
    <source>
        <dbReference type="EMBL" id="EYB88611.1"/>
    </source>
</evidence>
<dbReference type="AlphaFoldDB" id="A0A016SE40"/>
<evidence type="ECO:0000313" key="3">
    <source>
        <dbReference type="Proteomes" id="UP000024635"/>
    </source>
</evidence>
<keyword evidence="1" id="KW-0472">Membrane</keyword>
<name>A0A016SE40_9BILA</name>
<gene>
    <name evidence="2" type="primary">Acey_s0244.g3528</name>
    <name evidence="2" type="ORF">Y032_0244g3528</name>
</gene>
<keyword evidence="1" id="KW-1133">Transmembrane helix</keyword>